<gene>
    <name evidence="2" type="ORF">ERS132394_01347</name>
</gene>
<reference evidence="2 3" key="1">
    <citation type="submission" date="2016-02" db="EMBL/GenBank/DDBJ databases">
        <authorList>
            <consortium name="Pathogen Informatics"/>
        </authorList>
    </citation>
    <scope>NUCLEOTIDE SEQUENCE [LARGE SCALE GENOMIC DNA]</scope>
    <source>
        <strain evidence="2 3">LSS32</strain>
    </source>
</reference>
<dbReference type="EMBL" id="FIGJ01000014">
    <property type="protein sequence ID" value="CYU75588.1"/>
    <property type="molecule type" value="Genomic_DNA"/>
</dbReference>
<dbReference type="PANTHER" id="PTHR42831">
    <property type="entry name" value="FE-S PROTEIN MATURATION AUXILIARY FACTOR YITW"/>
    <property type="match status" value="1"/>
</dbReference>
<dbReference type="InterPro" id="IPR034904">
    <property type="entry name" value="FSCA_dom_sf"/>
</dbReference>
<dbReference type="PANTHER" id="PTHR42831:SF1">
    <property type="entry name" value="FE-S PROTEIN MATURATION AUXILIARY FACTOR YITW"/>
    <property type="match status" value="1"/>
</dbReference>
<evidence type="ECO:0000313" key="2">
    <source>
        <dbReference type="EMBL" id="CYU75588.1"/>
    </source>
</evidence>
<dbReference type="RefSeq" id="WP_044674046.1">
    <property type="nucleotide sequence ID" value="NZ_CEFF01000230.1"/>
</dbReference>
<feature type="domain" description="MIP18 family-like" evidence="1">
    <location>
        <begin position="16"/>
        <end position="89"/>
    </location>
</feature>
<name>A0A0Z8F884_STRSU</name>
<dbReference type="SUPFAM" id="SSF117916">
    <property type="entry name" value="Fe-S cluster assembly (FSCA) domain-like"/>
    <property type="match status" value="1"/>
</dbReference>
<dbReference type="Proteomes" id="UP000072618">
    <property type="component" value="Unassembled WGS sequence"/>
</dbReference>
<evidence type="ECO:0000313" key="3">
    <source>
        <dbReference type="Proteomes" id="UP000072618"/>
    </source>
</evidence>
<organism evidence="2 3">
    <name type="scientific">Streptococcus suis</name>
    <dbReference type="NCBI Taxonomy" id="1307"/>
    <lineage>
        <taxon>Bacteria</taxon>
        <taxon>Bacillati</taxon>
        <taxon>Bacillota</taxon>
        <taxon>Bacilli</taxon>
        <taxon>Lactobacillales</taxon>
        <taxon>Streptococcaceae</taxon>
        <taxon>Streptococcus</taxon>
    </lineage>
</organism>
<proteinExistence type="predicted"/>
<protein>
    <submittedName>
        <fullName evidence="2">Metal-sulfur cluster biosynthetic protein</fullName>
    </submittedName>
</protein>
<evidence type="ECO:0000259" key="1">
    <source>
        <dbReference type="Pfam" id="PF01883"/>
    </source>
</evidence>
<dbReference type="InterPro" id="IPR002744">
    <property type="entry name" value="MIP18-like"/>
</dbReference>
<dbReference type="Gene3D" id="3.30.300.130">
    <property type="entry name" value="Fe-S cluster assembly (FSCA)"/>
    <property type="match status" value="1"/>
</dbReference>
<sequence length="115" mass="12978">MREDIQINKRALVLSEQLVEVLESIYDPEIELDIYNLGLVYEINIDEVGFCKVIMTFTDSGCSCADTMPGELITALKTIDGIEDAQVEIVWSPAWKMTRISRLGRITLGISPKRK</sequence>
<accession>A0A0Z8F884</accession>
<dbReference type="InterPro" id="IPR052339">
    <property type="entry name" value="Fe-S_Maturation_MIP18"/>
</dbReference>
<dbReference type="Pfam" id="PF01883">
    <property type="entry name" value="FeS_assembly_P"/>
    <property type="match status" value="1"/>
</dbReference>
<dbReference type="AlphaFoldDB" id="A0A0Z8F884"/>